<dbReference type="EMBL" id="VWOX01000010">
    <property type="protein sequence ID" value="KAA5541489.1"/>
    <property type="molecule type" value="Genomic_DNA"/>
</dbReference>
<dbReference type="Proteomes" id="UP000324479">
    <property type="component" value="Unassembled WGS sequence"/>
</dbReference>
<evidence type="ECO:0000313" key="2">
    <source>
        <dbReference type="Proteomes" id="UP000324479"/>
    </source>
</evidence>
<gene>
    <name evidence="1" type="ORF">FYK55_18195</name>
</gene>
<protein>
    <submittedName>
        <fullName evidence="1">Uncharacterized protein</fullName>
    </submittedName>
</protein>
<reference evidence="1 2" key="1">
    <citation type="submission" date="2019-08" db="EMBL/GenBank/DDBJ databases">
        <authorList>
            <person name="Dhanesh K."/>
            <person name="Kumar G."/>
            <person name="Sasikala C."/>
            <person name="Venkata Ramana C."/>
        </authorList>
    </citation>
    <scope>NUCLEOTIDE SEQUENCE [LARGE SCALE GENOMIC DNA]</scope>
    <source>
        <strain evidence="1 2">JC645</strain>
    </source>
</reference>
<organism evidence="1 2">
    <name type="scientific">Roseiconus nitratireducens</name>
    <dbReference type="NCBI Taxonomy" id="2605748"/>
    <lineage>
        <taxon>Bacteria</taxon>
        <taxon>Pseudomonadati</taxon>
        <taxon>Planctomycetota</taxon>
        <taxon>Planctomycetia</taxon>
        <taxon>Pirellulales</taxon>
        <taxon>Pirellulaceae</taxon>
        <taxon>Roseiconus</taxon>
    </lineage>
</organism>
<comment type="caution">
    <text evidence="1">The sequence shown here is derived from an EMBL/GenBank/DDBJ whole genome shotgun (WGS) entry which is preliminary data.</text>
</comment>
<accession>A0A5M6D6N5</accession>
<dbReference type="AlphaFoldDB" id="A0A5M6D6N5"/>
<name>A0A5M6D6N5_9BACT</name>
<dbReference type="RefSeq" id="WP_161604611.1">
    <property type="nucleotide sequence ID" value="NZ_VWOX01000010.1"/>
</dbReference>
<keyword evidence="2" id="KW-1185">Reference proteome</keyword>
<sequence>MTRLWRALEDSPTLREVIVGWRRQLGTEFDVLRHFFIATSSLPSSCYLSSRDRWRWLVIDDGHRIFARDPKTFEDRCVQRSDVLLHRVDMRAIARQICEAMQGTDRFETLGGTQHLTRVGNLPASLNSLPMYFCTQRYESDVVRSVHLASSHAEQEFVLLTPTNRPMSPEAARWLGRAGGVSIAADELVKVEDGRFLRREDAVTKIQRLLGMEVSESPAYQFQLCGEKHRLASFAGNTFVLNETPGTFYLAIVLASPRQLHSATRLESMRSGIHEVAKSGAVGTQIDEQAKRDYGQRLRDVMTEIEEIQSSAGEIRLAELHAEREMLVQTLKSATGLAGELRERVDADRSRQSVCAAIRRAFKSIRANNAELAEYLETTVNLGFDVQYLPPTDLDWRL</sequence>
<proteinExistence type="predicted"/>
<evidence type="ECO:0000313" key="1">
    <source>
        <dbReference type="EMBL" id="KAA5541489.1"/>
    </source>
</evidence>